<evidence type="ECO:0000256" key="3">
    <source>
        <dbReference type="ARBA" id="ARBA00022840"/>
    </source>
</evidence>
<evidence type="ECO:0000313" key="7">
    <source>
        <dbReference type="EMBL" id="OTF92167.1"/>
    </source>
</evidence>
<dbReference type="SUPFAM" id="SSF52540">
    <property type="entry name" value="P-loop containing nucleoside triphosphate hydrolases"/>
    <property type="match status" value="1"/>
</dbReference>
<feature type="domain" description="DEAD/DEAH-box helicase" evidence="5">
    <location>
        <begin position="1"/>
        <end position="70"/>
    </location>
</feature>
<sequence>MACGQTGSGKTAAFCFPIISGIMRQQSVQKPCGTRTVFPLALFLSPTRERSSQIHVEARKFAYQTGVKVVFLPWRDWLLRDYKTGEILTKASRFDQIF</sequence>
<organism evidence="7 8">
    <name type="scientific">Helianthus annuus</name>
    <name type="common">Common sunflower</name>
    <dbReference type="NCBI Taxonomy" id="4232"/>
    <lineage>
        <taxon>Eukaryota</taxon>
        <taxon>Viridiplantae</taxon>
        <taxon>Streptophyta</taxon>
        <taxon>Embryophyta</taxon>
        <taxon>Tracheophyta</taxon>
        <taxon>Spermatophyta</taxon>
        <taxon>Magnoliopsida</taxon>
        <taxon>eudicotyledons</taxon>
        <taxon>Gunneridae</taxon>
        <taxon>Pentapetalae</taxon>
        <taxon>asterids</taxon>
        <taxon>campanulids</taxon>
        <taxon>Asterales</taxon>
        <taxon>Asteraceae</taxon>
        <taxon>Asteroideae</taxon>
        <taxon>Heliantheae alliance</taxon>
        <taxon>Heliantheae</taxon>
        <taxon>Helianthus</taxon>
    </lineage>
</organism>
<evidence type="ECO:0000256" key="2">
    <source>
        <dbReference type="ARBA" id="ARBA00022801"/>
    </source>
</evidence>
<dbReference type="PANTHER" id="PTHR24031">
    <property type="entry name" value="RNA HELICASE"/>
    <property type="match status" value="1"/>
</dbReference>
<dbReference type="STRING" id="4232.A0A251S0E3"/>
<dbReference type="EMBL" id="MNCJ02000331">
    <property type="protein sequence ID" value="KAF5760827.1"/>
    <property type="molecule type" value="Genomic_DNA"/>
</dbReference>
<dbReference type="GO" id="GO:0005524">
    <property type="term" value="F:ATP binding"/>
    <property type="evidence" value="ECO:0007669"/>
    <property type="project" value="UniProtKB-UniRule"/>
</dbReference>
<evidence type="ECO:0000259" key="5">
    <source>
        <dbReference type="Pfam" id="PF00270"/>
    </source>
</evidence>
<reference evidence="7" key="2">
    <citation type="submission" date="2017-02" db="EMBL/GenBank/DDBJ databases">
        <title>Sunflower complete genome.</title>
        <authorList>
            <person name="Langlade N."/>
            <person name="Munos S."/>
        </authorList>
    </citation>
    <scope>NUCLEOTIDE SEQUENCE [LARGE SCALE GENOMIC DNA]</scope>
    <source>
        <tissue evidence="7">Leaves</tissue>
    </source>
</reference>
<keyword evidence="3 4" id="KW-0067">ATP-binding</keyword>
<evidence type="ECO:0000313" key="6">
    <source>
        <dbReference type="EMBL" id="KAF5760827.1"/>
    </source>
</evidence>
<protein>
    <recommendedName>
        <fullName evidence="4">ATP-dependent RNA helicase</fullName>
        <ecNumber evidence="4">3.6.4.13</ecNumber>
    </recommendedName>
</protein>
<dbReference type="InterPro" id="IPR011545">
    <property type="entry name" value="DEAD/DEAH_box_helicase_dom"/>
</dbReference>
<reference evidence="6" key="3">
    <citation type="submission" date="2020-06" db="EMBL/GenBank/DDBJ databases">
        <title>Helianthus annuus Genome sequencing and assembly Release 2.</title>
        <authorList>
            <person name="Gouzy J."/>
            <person name="Langlade N."/>
            <person name="Munos S."/>
        </authorList>
    </citation>
    <scope>NUCLEOTIDE SEQUENCE</scope>
    <source>
        <tissue evidence="6">Leaves</tissue>
    </source>
</reference>
<dbReference type="Gramene" id="mRNA:HanXRQr2_Chr16g0757961">
    <property type="protein sequence ID" value="mRNA:HanXRQr2_Chr16g0757961"/>
    <property type="gene ID" value="HanXRQr2_Chr16g0757961"/>
</dbReference>
<keyword evidence="8" id="KW-1185">Reference proteome</keyword>
<name>A0A251S0E3_HELAN</name>
<dbReference type="InParanoid" id="A0A251S0E3"/>
<keyword evidence="4" id="KW-0694">RNA-binding</keyword>
<dbReference type="GO" id="GO:0016787">
    <property type="term" value="F:hydrolase activity"/>
    <property type="evidence" value="ECO:0007669"/>
    <property type="project" value="UniProtKB-KW"/>
</dbReference>
<dbReference type="GO" id="GO:0003723">
    <property type="term" value="F:RNA binding"/>
    <property type="evidence" value="ECO:0007669"/>
    <property type="project" value="UniProtKB-UniRule"/>
</dbReference>
<gene>
    <name evidence="7" type="ORF">HannXRQ_Chr16g0518891</name>
    <name evidence="6" type="ORF">HanXRQr2_Chr16g0757961</name>
</gene>
<dbReference type="Pfam" id="PF00270">
    <property type="entry name" value="DEAD"/>
    <property type="match status" value="1"/>
</dbReference>
<dbReference type="Gene3D" id="3.40.50.300">
    <property type="entry name" value="P-loop containing nucleotide triphosphate hydrolases"/>
    <property type="match status" value="1"/>
</dbReference>
<keyword evidence="4 7" id="KW-0347">Helicase</keyword>
<comment type="domain">
    <text evidence="4">The Q motif is unique to and characteristic of the DEAD box family of RNA helicases and controls ATP binding and hydrolysis.</text>
</comment>
<dbReference type="Proteomes" id="UP000215914">
    <property type="component" value="Chromosome 16"/>
</dbReference>
<comment type="similarity">
    <text evidence="4">Belongs to the DEAD box helicase family.</text>
</comment>
<dbReference type="InterPro" id="IPR027417">
    <property type="entry name" value="P-loop_NTPase"/>
</dbReference>
<evidence type="ECO:0000313" key="8">
    <source>
        <dbReference type="Proteomes" id="UP000215914"/>
    </source>
</evidence>
<reference evidence="6 8" key="1">
    <citation type="journal article" date="2017" name="Nature">
        <title>The sunflower genome provides insights into oil metabolism, flowering and Asterid evolution.</title>
        <authorList>
            <person name="Badouin H."/>
            <person name="Gouzy J."/>
            <person name="Grassa C.J."/>
            <person name="Murat F."/>
            <person name="Staton S.E."/>
            <person name="Cottret L."/>
            <person name="Lelandais-Briere C."/>
            <person name="Owens G.L."/>
            <person name="Carrere S."/>
            <person name="Mayjonade B."/>
            <person name="Legrand L."/>
            <person name="Gill N."/>
            <person name="Kane N.C."/>
            <person name="Bowers J.E."/>
            <person name="Hubner S."/>
            <person name="Bellec A."/>
            <person name="Berard A."/>
            <person name="Berges H."/>
            <person name="Blanchet N."/>
            <person name="Boniface M.C."/>
            <person name="Brunel D."/>
            <person name="Catrice O."/>
            <person name="Chaidir N."/>
            <person name="Claudel C."/>
            <person name="Donnadieu C."/>
            <person name="Faraut T."/>
            <person name="Fievet G."/>
            <person name="Helmstetter N."/>
            <person name="King M."/>
            <person name="Knapp S.J."/>
            <person name="Lai Z."/>
            <person name="Le Paslier M.C."/>
            <person name="Lippi Y."/>
            <person name="Lorenzon L."/>
            <person name="Mandel J.R."/>
            <person name="Marage G."/>
            <person name="Marchand G."/>
            <person name="Marquand E."/>
            <person name="Bret-Mestries E."/>
            <person name="Morien E."/>
            <person name="Nambeesan S."/>
            <person name="Nguyen T."/>
            <person name="Pegot-Espagnet P."/>
            <person name="Pouilly N."/>
            <person name="Raftis F."/>
            <person name="Sallet E."/>
            <person name="Schiex T."/>
            <person name="Thomas J."/>
            <person name="Vandecasteele C."/>
            <person name="Vares D."/>
            <person name="Vear F."/>
            <person name="Vautrin S."/>
            <person name="Crespi M."/>
            <person name="Mangin B."/>
            <person name="Burke J.M."/>
            <person name="Salse J."/>
            <person name="Munos S."/>
            <person name="Vincourt P."/>
            <person name="Rieseberg L.H."/>
            <person name="Langlade N.B."/>
        </authorList>
    </citation>
    <scope>NUCLEOTIDE SEQUENCE [LARGE SCALE GENOMIC DNA]</scope>
    <source>
        <strain evidence="8">cv. SF193</strain>
        <tissue evidence="6">Leaves</tissue>
    </source>
</reference>
<dbReference type="EC" id="3.6.4.13" evidence="4"/>
<dbReference type="GO" id="GO:0003724">
    <property type="term" value="F:RNA helicase activity"/>
    <property type="evidence" value="ECO:0007669"/>
    <property type="project" value="UniProtKB-EC"/>
</dbReference>
<keyword evidence="2 4" id="KW-0378">Hydrolase</keyword>
<dbReference type="EMBL" id="CM007905">
    <property type="protein sequence ID" value="OTF92167.1"/>
    <property type="molecule type" value="Genomic_DNA"/>
</dbReference>
<comment type="function">
    <text evidence="4">RNA helicase.</text>
</comment>
<keyword evidence="1 4" id="KW-0547">Nucleotide-binding</keyword>
<evidence type="ECO:0000256" key="4">
    <source>
        <dbReference type="RuleBase" id="RU365068"/>
    </source>
</evidence>
<comment type="catalytic activity">
    <reaction evidence="4">
        <text>ATP + H2O = ADP + phosphate + H(+)</text>
        <dbReference type="Rhea" id="RHEA:13065"/>
        <dbReference type="ChEBI" id="CHEBI:15377"/>
        <dbReference type="ChEBI" id="CHEBI:15378"/>
        <dbReference type="ChEBI" id="CHEBI:30616"/>
        <dbReference type="ChEBI" id="CHEBI:43474"/>
        <dbReference type="ChEBI" id="CHEBI:456216"/>
        <dbReference type="EC" id="3.6.4.13"/>
    </reaction>
</comment>
<accession>A0A251S0E3</accession>
<dbReference type="AlphaFoldDB" id="A0A251S0E3"/>
<evidence type="ECO:0000256" key="1">
    <source>
        <dbReference type="ARBA" id="ARBA00022741"/>
    </source>
</evidence>
<proteinExistence type="inferred from homology"/>